<comment type="caution">
    <text evidence="2">The sequence shown here is derived from an EMBL/GenBank/DDBJ whole genome shotgun (WGS) entry which is preliminary data.</text>
</comment>
<feature type="region of interest" description="Disordered" evidence="1">
    <location>
        <begin position="54"/>
        <end position="119"/>
    </location>
</feature>
<evidence type="ECO:0000313" key="2">
    <source>
        <dbReference type="EMBL" id="KAK6182469.1"/>
    </source>
</evidence>
<protein>
    <submittedName>
        <fullName evidence="2">Uncharacterized protein</fullName>
    </submittedName>
</protein>
<evidence type="ECO:0000256" key="1">
    <source>
        <dbReference type="SAM" id="MobiDB-lite"/>
    </source>
</evidence>
<reference evidence="2 3" key="1">
    <citation type="submission" date="2024-01" db="EMBL/GenBank/DDBJ databases">
        <title>The genome of the rayed Mediterranean limpet Patella caerulea (Linnaeus, 1758).</title>
        <authorList>
            <person name="Anh-Thu Weber A."/>
            <person name="Halstead-Nussloch G."/>
        </authorList>
    </citation>
    <scope>NUCLEOTIDE SEQUENCE [LARGE SCALE GENOMIC DNA]</scope>
    <source>
        <strain evidence="2">AATW-2023a</strain>
        <tissue evidence="2">Whole specimen</tissue>
    </source>
</reference>
<feature type="compositionally biased region" description="Polar residues" evidence="1">
    <location>
        <begin position="16"/>
        <end position="26"/>
    </location>
</feature>
<evidence type="ECO:0000313" key="3">
    <source>
        <dbReference type="Proteomes" id="UP001347796"/>
    </source>
</evidence>
<proteinExistence type="predicted"/>
<dbReference type="Proteomes" id="UP001347796">
    <property type="component" value="Unassembled WGS sequence"/>
</dbReference>
<organism evidence="2 3">
    <name type="scientific">Patella caerulea</name>
    <name type="common">Rayed Mediterranean limpet</name>
    <dbReference type="NCBI Taxonomy" id="87958"/>
    <lineage>
        <taxon>Eukaryota</taxon>
        <taxon>Metazoa</taxon>
        <taxon>Spiralia</taxon>
        <taxon>Lophotrochozoa</taxon>
        <taxon>Mollusca</taxon>
        <taxon>Gastropoda</taxon>
        <taxon>Patellogastropoda</taxon>
        <taxon>Patelloidea</taxon>
        <taxon>Patellidae</taxon>
        <taxon>Patella</taxon>
    </lineage>
</organism>
<name>A0AAN8JUN8_PATCE</name>
<sequence>MPLCMHQKRHRHPSCPNATRTPIKTSNMLFGPEEERQYREFLNAGPGMVIDTFKTAPKSVVPGKRQTSDEAPARKPTQPSKPYTNLTRRLSTEDSGQRKSQSHSIAPRGIASKPTEFQA</sequence>
<feature type="compositionally biased region" description="Polar residues" evidence="1">
    <location>
        <begin position="77"/>
        <end position="89"/>
    </location>
</feature>
<feature type="region of interest" description="Disordered" evidence="1">
    <location>
        <begin position="1"/>
        <end position="26"/>
    </location>
</feature>
<feature type="compositionally biased region" description="Basic residues" evidence="1">
    <location>
        <begin position="1"/>
        <end position="13"/>
    </location>
</feature>
<gene>
    <name evidence="2" type="ORF">SNE40_010154</name>
</gene>
<dbReference type="AlphaFoldDB" id="A0AAN8JUN8"/>
<accession>A0AAN8JUN8</accession>
<keyword evidence="3" id="KW-1185">Reference proteome</keyword>
<dbReference type="EMBL" id="JAZGQO010000007">
    <property type="protein sequence ID" value="KAK6182469.1"/>
    <property type="molecule type" value="Genomic_DNA"/>
</dbReference>